<feature type="compositionally biased region" description="Low complexity" evidence="1">
    <location>
        <begin position="94"/>
        <end position="113"/>
    </location>
</feature>
<evidence type="ECO:0000256" key="1">
    <source>
        <dbReference type="SAM" id="MobiDB-lite"/>
    </source>
</evidence>
<accession>A0A811JRI7</accession>
<evidence type="ECO:0000313" key="2">
    <source>
        <dbReference type="EMBL" id="CAD5206040.1"/>
    </source>
</evidence>
<dbReference type="Proteomes" id="UP000614601">
    <property type="component" value="Unassembled WGS sequence"/>
</dbReference>
<dbReference type="Proteomes" id="UP000783686">
    <property type="component" value="Unassembled WGS sequence"/>
</dbReference>
<organism evidence="2 3">
    <name type="scientific">Bursaphelenchus okinawaensis</name>
    <dbReference type="NCBI Taxonomy" id="465554"/>
    <lineage>
        <taxon>Eukaryota</taxon>
        <taxon>Metazoa</taxon>
        <taxon>Ecdysozoa</taxon>
        <taxon>Nematoda</taxon>
        <taxon>Chromadorea</taxon>
        <taxon>Rhabditida</taxon>
        <taxon>Tylenchina</taxon>
        <taxon>Tylenchomorpha</taxon>
        <taxon>Aphelenchoidea</taxon>
        <taxon>Aphelenchoididae</taxon>
        <taxon>Bursaphelenchus</taxon>
    </lineage>
</organism>
<gene>
    <name evidence="2" type="ORF">BOKJ2_LOCUS724</name>
</gene>
<reference evidence="2" key="1">
    <citation type="submission" date="2020-09" db="EMBL/GenBank/DDBJ databases">
        <authorList>
            <person name="Kikuchi T."/>
        </authorList>
    </citation>
    <scope>NUCLEOTIDE SEQUENCE</scope>
    <source>
        <strain evidence="2">SH1</strain>
    </source>
</reference>
<feature type="region of interest" description="Disordered" evidence="1">
    <location>
        <begin position="89"/>
        <end position="113"/>
    </location>
</feature>
<keyword evidence="3" id="KW-1185">Reference proteome</keyword>
<name>A0A811JRI7_9BILA</name>
<comment type="caution">
    <text evidence="2">The sequence shown here is derived from an EMBL/GenBank/DDBJ whole genome shotgun (WGS) entry which is preliminary data.</text>
</comment>
<dbReference type="EMBL" id="CAJFCW020000001">
    <property type="protein sequence ID" value="CAG9080260.1"/>
    <property type="molecule type" value="Genomic_DNA"/>
</dbReference>
<proteinExistence type="predicted"/>
<dbReference type="EMBL" id="CAJFDH010000001">
    <property type="protein sequence ID" value="CAD5206040.1"/>
    <property type="molecule type" value="Genomic_DNA"/>
</dbReference>
<sequence>MDKTELNELEVKPTLAKLRWNQPASACVVEVLDVLREVLEDFKGRLDIVDVESVFERPSGELGYLQDQFYTAYKTLSKQDQRGGFVCGFENKDPASPATSSVSVTSRSPTTGK</sequence>
<protein>
    <submittedName>
        <fullName evidence="2">Uncharacterized protein</fullName>
    </submittedName>
</protein>
<evidence type="ECO:0000313" key="3">
    <source>
        <dbReference type="Proteomes" id="UP000614601"/>
    </source>
</evidence>
<dbReference type="AlphaFoldDB" id="A0A811JRI7"/>